<evidence type="ECO:0000313" key="1">
    <source>
        <dbReference type="EMBL" id="CAH3193157.1"/>
    </source>
</evidence>
<evidence type="ECO:0000313" key="2">
    <source>
        <dbReference type="Proteomes" id="UP001159427"/>
    </source>
</evidence>
<gene>
    <name evidence="1" type="ORF">PEVE_00025327</name>
</gene>
<accession>A0ABN8SNH3</accession>
<sequence>MKNVLAKTSSTEVISNFTLDTKLKSGSVASLGSTKSDSYASVASSLSNGIHEKEGSFTSVASTHSIQHQGGLVRYRSLTTGRPLSDIEILEQVMVKNLDTGEAVPLSIAEEKLPKCTNPLALQIMRLTSEYSRYCK</sequence>
<protein>
    <submittedName>
        <fullName evidence="1">Uncharacterized protein</fullName>
    </submittedName>
</protein>
<dbReference type="EMBL" id="CALNXI010003401">
    <property type="protein sequence ID" value="CAH3193157.1"/>
    <property type="molecule type" value="Genomic_DNA"/>
</dbReference>
<comment type="caution">
    <text evidence="1">The sequence shown here is derived from an EMBL/GenBank/DDBJ whole genome shotgun (WGS) entry which is preliminary data.</text>
</comment>
<name>A0ABN8SNH3_9CNID</name>
<reference evidence="1 2" key="1">
    <citation type="submission" date="2022-05" db="EMBL/GenBank/DDBJ databases">
        <authorList>
            <consortium name="Genoscope - CEA"/>
            <person name="William W."/>
        </authorList>
    </citation>
    <scope>NUCLEOTIDE SEQUENCE [LARGE SCALE GENOMIC DNA]</scope>
</reference>
<proteinExistence type="predicted"/>
<dbReference type="Proteomes" id="UP001159427">
    <property type="component" value="Unassembled WGS sequence"/>
</dbReference>
<keyword evidence="2" id="KW-1185">Reference proteome</keyword>
<organism evidence="1 2">
    <name type="scientific">Porites evermanni</name>
    <dbReference type="NCBI Taxonomy" id="104178"/>
    <lineage>
        <taxon>Eukaryota</taxon>
        <taxon>Metazoa</taxon>
        <taxon>Cnidaria</taxon>
        <taxon>Anthozoa</taxon>
        <taxon>Hexacorallia</taxon>
        <taxon>Scleractinia</taxon>
        <taxon>Fungiina</taxon>
        <taxon>Poritidae</taxon>
        <taxon>Porites</taxon>
    </lineage>
</organism>